<dbReference type="KEGG" id="lgi:LOTGIDRAFT_157678"/>
<evidence type="ECO:0000313" key="1">
    <source>
        <dbReference type="EMBL" id="ESP00471.1"/>
    </source>
</evidence>
<gene>
    <name evidence="1" type="ORF">LOTGIDRAFT_157678</name>
</gene>
<dbReference type="RefSeq" id="XP_009048590.1">
    <property type="nucleotide sequence ID" value="XM_009050342.1"/>
</dbReference>
<dbReference type="Proteomes" id="UP000030746">
    <property type="component" value="Unassembled WGS sequence"/>
</dbReference>
<sequence>MTSFVWLRRANGGCGFNSRSACDSPTTLKSSLIIPVDPEVNGMKITLMLLVVAVMMMGLEAHSTHVHVRVRRGWLWGKRDVKGADFDAAYNAAAEDDVFTDDEIKSVFGVDVDEFKAAYDLNGKYQSMIIHNDIIFTDDGVVKVLEYELVNKVNQDE</sequence>
<reference evidence="1 2" key="1">
    <citation type="journal article" date="2013" name="Nature">
        <title>Insights into bilaterian evolution from three spiralian genomes.</title>
        <authorList>
            <person name="Simakov O."/>
            <person name="Marletaz F."/>
            <person name="Cho S.J."/>
            <person name="Edsinger-Gonzales E."/>
            <person name="Havlak P."/>
            <person name="Hellsten U."/>
            <person name="Kuo D.H."/>
            <person name="Larsson T."/>
            <person name="Lv J."/>
            <person name="Arendt D."/>
            <person name="Savage R."/>
            <person name="Osoegawa K."/>
            <person name="de Jong P."/>
            <person name="Grimwood J."/>
            <person name="Chapman J.A."/>
            <person name="Shapiro H."/>
            <person name="Aerts A."/>
            <person name="Otillar R.P."/>
            <person name="Terry A.Y."/>
            <person name="Boore J.L."/>
            <person name="Grigoriev I.V."/>
            <person name="Lindberg D.R."/>
            <person name="Seaver E.C."/>
            <person name="Weisblat D.A."/>
            <person name="Putnam N.H."/>
            <person name="Rokhsar D.S."/>
        </authorList>
    </citation>
    <scope>NUCLEOTIDE SEQUENCE [LARGE SCALE GENOMIC DNA]</scope>
</reference>
<name>V4AZD4_LOTGI</name>
<accession>V4AZD4</accession>
<proteinExistence type="predicted"/>
<evidence type="ECO:0000313" key="2">
    <source>
        <dbReference type="Proteomes" id="UP000030746"/>
    </source>
</evidence>
<protein>
    <submittedName>
        <fullName evidence="1">Uncharacterized protein</fullName>
    </submittedName>
</protein>
<keyword evidence="2" id="KW-1185">Reference proteome</keyword>
<organism evidence="1 2">
    <name type="scientific">Lottia gigantea</name>
    <name type="common">Giant owl limpet</name>
    <dbReference type="NCBI Taxonomy" id="225164"/>
    <lineage>
        <taxon>Eukaryota</taxon>
        <taxon>Metazoa</taxon>
        <taxon>Spiralia</taxon>
        <taxon>Lophotrochozoa</taxon>
        <taxon>Mollusca</taxon>
        <taxon>Gastropoda</taxon>
        <taxon>Patellogastropoda</taxon>
        <taxon>Lottioidea</taxon>
        <taxon>Lottiidae</taxon>
        <taxon>Lottia</taxon>
    </lineage>
</organism>
<dbReference type="HOGENOM" id="CLU_1679930_0_0_1"/>
<dbReference type="GeneID" id="20237462"/>
<dbReference type="AlphaFoldDB" id="V4AZD4"/>
<dbReference type="CTD" id="20237462"/>
<dbReference type="EMBL" id="KB200701">
    <property type="protein sequence ID" value="ESP00471.1"/>
    <property type="molecule type" value="Genomic_DNA"/>
</dbReference>